<evidence type="ECO:0000313" key="2">
    <source>
        <dbReference type="Proteomes" id="UP000011115"/>
    </source>
</evidence>
<dbReference type="InParanoid" id="M1D8A7"/>
<dbReference type="Proteomes" id="UP000011115">
    <property type="component" value="Unassembled WGS sequence"/>
</dbReference>
<protein>
    <submittedName>
        <fullName evidence="1">Uncharacterized protein</fullName>
    </submittedName>
</protein>
<dbReference type="HOGENOM" id="CLU_2019282_0_0_1"/>
<evidence type="ECO:0000313" key="1">
    <source>
        <dbReference type="EnsemblPlants" id="PGSC0003DMT400084893"/>
    </source>
</evidence>
<name>M1D8A7_SOLTU</name>
<organism evidence="1 2">
    <name type="scientific">Solanum tuberosum</name>
    <name type="common">Potato</name>
    <dbReference type="NCBI Taxonomy" id="4113"/>
    <lineage>
        <taxon>Eukaryota</taxon>
        <taxon>Viridiplantae</taxon>
        <taxon>Streptophyta</taxon>
        <taxon>Embryophyta</taxon>
        <taxon>Tracheophyta</taxon>
        <taxon>Spermatophyta</taxon>
        <taxon>Magnoliopsida</taxon>
        <taxon>eudicotyledons</taxon>
        <taxon>Gunneridae</taxon>
        <taxon>Pentapetalae</taxon>
        <taxon>asterids</taxon>
        <taxon>lamiids</taxon>
        <taxon>Solanales</taxon>
        <taxon>Solanaceae</taxon>
        <taxon>Solanoideae</taxon>
        <taxon>Solaneae</taxon>
        <taxon>Solanum</taxon>
    </lineage>
</organism>
<dbReference type="Gramene" id="PGSC0003DMT400084893">
    <property type="protein sequence ID" value="PGSC0003DMT400084893"/>
    <property type="gene ID" value="PGSC0003DMG400034464"/>
</dbReference>
<keyword evidence="2" id="KW-1185">Reference proteome</keyword>
<reference evidence="2" key="1">
    <citation type="journal article" date="2011" name="Nature">
        <title>Genome sequence and analysis of the tuber crop potato.</title>
        <authorList>
            <consortium name="The Potato Genome Sequencing Consortium"/>
        </authorList>
    </citation>
    <scope>NUCLEOTIDE SEQUENCE [LARGE SCALE GENOMIC DNA]</scope>
    <source>
        <strain evidence="2">cv. DM1-3 516 R44</strain>
    </source>
</reference>
<proteinExistence type="predicted"/>
<dbReference type="EnsemblPlants" id="PGSC0003DMT400084893">
    <property type="protein sequence ID" value="PGSC0003DMT400084893"/>
    <property type="gene ID" value="PGSC0003DMG400034464"/>
</dbReference>
<sequence length="123" mass="14060">MEESSFLGVRACFEVGYGCDFILCDTCLFLLHYDACMYVDVALLITLIVNEYEQMTRCLESLLDCMIIENILVIAIVIVACGMDRVLRFLLNNLDLLPRSGINMGSIAMFWHKHWIGYHVPIC</sequence>
<reference evidence="1" key="2">
    <citation type="submission" date="2015-06" db="UniProtKB">
        <authorList>
            <consortium name="EnsemblPlants"/>
        </authorList>
    </citation>
    <scope>IDENTIFICATION</scope>
    <source>
        <strain evidence="1">DM1-3 516 R44</strain>
    </source>
</reference>
<dbReference type="PaxDb" id="4113-PGSC0003DMT400084893"/>
<accession>M1D8A7</accession>
<dbReference type="AlphaFoldDB" id="M1D8A7"/>